<dbReference type="EMBL" id="PDCK01000044">
    <property type="protein sequence ID" value="PRQ21995.1"/>
    <property type="molecule type" value="Genomic_DNA"/>
</dbReference>
<evidence type="ECO:0000313" key="2">
    <source>
        <dbReference type="Proteomes" id="UP000238479"/>
    </source>
</evidence>
<dbReference type="AlphaFoldDB" id="A0A2P6PJ88"/>
<gene>
    <name evidence="1" type="ORF">RchiOBHm_Chr6g0245401</name>
</gene>
<sequence length="62" mass="7794">MQMERLKGIRLGWLQRVTIKRKGWITMRHSHLCQPRMLLESSWPWWHIMIWNCTKWMSKQPF</sequence>
<accession>A0A2P6PJ88</accession>
<keyword evidence="2" id="KW-1185">Reference proteome</keyword>
<dbReference type="Gramene" id="PRQ21995">
    <property type="protein sequence ID" value="PRQ21995"/>
    <property type="gene ID" value="RchiOBHm_Chr6g0245401"/>
</dbReference>
<protein>
    <submittedName>
        <fullName evidence="1">Uncharacterized protein</fullName>
    </submittedName>
</protein>
<reference evidence="1 2" key="1">
    <citation type="journal article" date="2018" name="Nat. Genet.">
        <title>The Rosa genome provides new insights in the design of modern roses.</title>
        <authorList>
            <person name="Bendahmane M."/>
        </authorList>
    </citation>
    <scope>NUCLEOTIDE SEQUENCE [LARGE SCALE GENOMIC DNA]</scope>
    <source>
        <strain evidence="2">cv. Old Blush</strain>
    </source>
</reference>
<evidence type="ECO:0000313" key="1">
    <source>
        <dbReference type="EMBL" id="PRQ21995.1"/>
    </source>
</evidence>
<proteinExistence type="predicted"/>
<dbReference type="Proteomes" id="UP000238479">
    <property type="component" value="Chromosome 6"/>
</dbReference>
<name>A0A2P6PJ88_ROSCH</name>
<comment type="caution">
    <text evidence="1">The sequence shown here is derived from an EMBL/GenBank/DDBJ whole genome shotgun (WGS) entry which is preliminary data.</text>
</comment>
<organism evidence="1 2">
    <name type="scientific">Rosa chinensis</name>
    <name type="common">China rose</name>
    <dbReference type="NCBI Taxonomy" id="74649"/>
    <lineage>
        <taxon>Eukaryota</taxon>
        <taxon>Viridiplantae</taxon>
        <taxon>Streptophyta</taxon>
        <taxon>Embryophyta</taxon>
        <taxon>Tracheophyta</taxon>
        <taxon>Spermatophyta</taxon>
        <taxon>Magnoliopsida</taxon>
        <taxon>eudicotyledons</taxon>
        <taxon>Gunneridae</taxon>
        <taxon>Pentapetalae</taxon>
        <taxon>rosids</taxon>
        <taxon>fabids</taxon>
        <taxon>Rosales</taxon>
        <taxon>Rosaceae</taxon>
        <taxon>Rosoideae</taxon>
        <taxon>Rosoideae incertae sedis</taxon>
        <taxon>Rosa</taxon>
    </lineage>
</organism>